<dbReference type="HOGENOM" id="CLU_1993129_0_0_1"/>
<comment type="caution">
    <text evidence="2">The sequence shown here is derived from an EMBL/GenBank/DDBJ whole genome shotgun (WGS) entry which is preliminary data.</text>
</comment>
<feature type="non-terminal residue" evidence="2">
    <location>
        <position position="1"/>
    </location>
</feature>
<keyword evidence="1" id="KW-0732">Signal</keyword>
<evidence type="ECO:0000313" key="3">
    <source>
        <dbReference type="Proteomes" id="UP000031186"/>
    </source>
</evidence>
<protein>
    <recommendedName>
        <fullName evidence="4">Cell wall galactomannoprotein</fullName>
    </recommendedName>
</protein>
<sequence>MKSLTILPVAMGLATLGLGARLAERNDRAVNPSYNSMNQLLSDMRFALTDIERVQYSVASAVEELGIILESAGCKLALNGNIMSRIQSLGENANKTLESTKEALQTREYLYGIVQGDAIHYFTPN</sequence>
<evidence type="ECO:0000256" key="1">
    <source>
        <dbReference type="SAM" id="SignalP"/>
    </source>
</evidence>
<dbReference type="AlphaFoldDB" id="A0A0B4F492"/>
<evidence type="ECO:0008006" key="4">
    <source>
        <dbReference type="Google" id="ProtNLM"/>
    </source>
</evidence>
<organism evidence="2 3">
    <name type="scientific">Metarhizium anisopliae (strain ARSEF 549)</name>
    <dbReference type="NCBI Taxonomy" id="3151832"/>
    <lineage>
        <taxon>Eukaryota</taxon>
        <taxon>Fungi</taxon>
        <taxon>Dikarya</taxon>
        <taxon>Ascomycota</taxon>
        <taxon>Pezizomycotina</taxon>
        <taxon>Sordariomycetes</taxon>
        <taxon>Hypocreomycetidae</taxon>
        <taxon>Hypocreales</taxon>
        <taxon>Clavicipitaceae</taxon>
        <taxon>Metarhizium</taxon>
    </lineage>
</organism>
<evidence type="ECO:0000313" key="2">
    <source>
        <dbReference type="EMBL" id="KID62572.1"/>
    </source>
</evidence>
<feature type="signal peptide" evidence="1">
    <location>
        <begin position="1"/>
        <end position="19"/>
    </location>
</feature>
<gene>
    <name evidence="2" type="ORF">MAN_07788</name>
</gene>
<feature type="chain" id="PRO_5002102206" description="Cell wall galactomannoprotein" evidence="1">
    <location>
        <begin position="20"/>
        <end position="125"/>
    </location>
</feature>
<dbReference type="Proteomes" id="UP000031186">
    <property type="component" value="Unassembled WGS sequence"/>
</dbReference>
<accession>A0A0B4F492</accession>
<dbReference type="VEuPathDB" id="FungiDB:MAN_07788"/>
<dbReference type="EMBL" id="AZNF01000011">
    <property type="protein sequence ID" value="KID62572.1"/>
    <property type="molecule type" value="Genomic_DNA"/>
</dbReference>
<proteinExistence type="predicted"/>
<reference evidence="2 3" key="1">
    <citation type="journal article" date="2014" name="Proc. Natl. Acad. Sci. U.S.A.">
        <title>Trajectory and genomic determinants of fungal-pathogen speciation and host adaptation.</title>
        <authorList>
            <person name="Hu X."/>
            <person name="Xiao G."/>
            <person name="Zheng P."/>
            <person name="Shang Y."/>
            <person name="Su Y."/>
            <person name="Zhang X."/>
            <person name="Liu X."/>
            <person name="Zhan S."/>
            <person name="St Leger R.J."/>
            <person name="Wang C."/>
        </authorList>
    </citation>
    <scope>NUCLEOTIDE SEQUENCE [LARGE SCALE GENOMIC DNA]</scope>
    <source>
        <strain evidence="2 3">ARSEF 549</strain>
    </source>
</reference>
<name>A0A0B4F492_METAF</name>
<keyword evidence="3" id="KW-1185">Reference proteome</keyword>